<sequence length="72" mass="7649">EANCKDLDEKKLQFEGMVHALRLEEAAVEAANAVFDEDLADDAEDDVAVDADMVADSEAEDEDSDTSGSASV</sequence>
<name>A0A392V9S6_9FABA</name>
<dbReference type="Proteomes" id="UP000265520">
    <property type="component" value="Unassembled WGS sequence"/>
</dbReference>
<evidence type="ECO:0000256" key="1">
    <source>
        <dbReference type="SAM" id="MobiDB-lite"/>
    </source>
</evidence>
<organism evidence="2 3">
    <name type="scientific">Trifolium medium</name>
    <dbReference type="NCBI Taxonomy" id="97028"/>
    <lineage>
        <taxon>Eukaryota</taxon>
        <taxon>Viridiplantae</taxon>
        <taxon>Streptophyta</taxon>
        <taxon>Embryophyta</taxon>
        <taxon>Tracheophyta</taxon>
        <taxon>Spermatophyta</taxon>
        <taxon>Magnoliopsida</taxon>
        <taxon>eudicotyledons</taxon>
        <taxon>Gunneridae</taxon>
        <taxon>Pentapetalae</taxon>
        <taxon>rosids</taxon>
        <taxon>fabids</taxon>
        <taxon>Fabales</taxon>
        <taxon>Fabaceae</taxon>
        <taxon>Papilionoideae</taxon>
        <taxon>50 kb inversion clade</taxon>
        <taxon>NPAAA clade</taxon>
        <taxon>Hologalegina</taxon>
        <taxon>IRL clade</taxon>
        <taxon>Trifolieae</taxon>
        <taxon>Trifolium</taxon>
    </lineage>
</organism>
<feature type="region of interest" description="Disordered" evidence="1">
    <location>
        <begin position="46"/>
        <end position="72"/>
    </location>
</feature>
<comment type="caution">
    <text evidence="2">The sequence shown here is derived from an EMBL/GenBank/DDBJ whole genome shotgun (WGS) entry which is preliminary data.</text>
</comment>
<feature type="compositionally biased region" description="Acidic residues" evidence="1">
    <location>
        <begin position="46"/>
        <end position="65"/>
    </location>
</feature>
<accession>A0A392V9S6</accession>
<evidence type="ECO:0000313" key="3">
    <source>
        <dbReference type="Proteomes" id="UP000265520"/>
    </source>
</evidence>
<protein>
    <submittedName>
        <fullName evidence="2">Uncharacterized protein</fullName>
    </submittedName>
</protein>
<dbReference type="AlphaFoldDB" id="A0A392V9S6"/>
<keyword evidence="3" id="KW-1185">Reference proteome</keyword>
<dbReference type="EMBL" id="LXQA011072880">
    <property type="protein sequence ID" value="MCI83681.1"/>
    <property type="molecule type" value="Genomic_DNA"/>
</dbReference>
<evidence type="ECO:0000313" key="2">
    <source>
        <dbReference type="EMBL" id="MCI83681.1"/>
    </source>
</evidence>
<proteinExistence type="predicted"/>
<feature type="non-terminal residue" evidence="2">
    <location>
        <position position="1"/>
    </location>
</feature>
<reference evidence="2 3" key="1">
    <citation type="journal article" date="2018" name="Front. Plant Sci.">
        <title>Red Clover (Trifolium pratense) and Zigzag Clover (T. medium) - A Picture of Genomic Similarities and Differences.</title>
        <authorList>
            <person name="Dluhosova J."/>
            <person name="Istvanek J."/>
            <person name="Nedelnik J."/>
            <person name="Repkova J."/>
        </authorList>
    </citation>
    <scope>NUCLEOTIDE SEQUENCE [LARGE SCALE GENOMIC DNA]</scope>
    <source>
        <strain evidence="3">cv. 10/8</strain>
        <tissue evidence="2">Leaf</tissue>
    </source>
</reference>